<proteinExistence type="predicted"/>
<feature type="transmembrane region" description="Helical" evidence="1">
    <location>
        <begin position="20"/>
        <end position="41"/>
    </location>
</feature>
<evidence type="ECO:0000313" key="2">
    <source>
        <dbReference type="EMBL" id="PDQ35773.1"/>
    </source>
</evidence>
<feature type="transmembrane region" description="Helical" evidence="1">
    <location>
        <begin position="247"/>
        <end position="263"/>
    </location>
</feature>
<feature type="transmembrane region" description="Helical" evidence="1">
    <location>
        <begin position="499"/>
        <end position="520"/>
    </location>
</feature>
<name>A0A2A6FTL7_9MICO</name>
<keyword evidence="1" id="KW-0472">Membrane</keyword>
<accession>A0A2A6FTL7</accession>
<feature type="transmembrane region" description="Helical" evidence="1">
    <location>
        <begin position="457"/>
        <end position="479"/>
    </location>
</feature>
<evidence type="ECO:0000313" key="3">
    <source>
        <dbReference type="Proteomes" id="UP000219994"/>
    </source>
</evidence>
<dbReference type="Pfam" id="PF09913">
    <property type="entry name" value="DUF2142"/>
    <property type="match status" value="1"/>
</dbReference>
<feature type="transmembrane region" description="Helical" evidence="1">
    <location>
        <begin position="346"/>
        <end position="364"/>
    </location>
</feature>
<feature type="transmembrane region" description="Helical" evidence="1">
    <location>
        <begin position="402"/>
        <end position="420"/>
    </location>
</feature>
<feature type="transmembrane region" description="Helical" evidence="1">
    <location>
        <begin position="275"/>
        <end position="294"/>
    </location>
</feature>
<comment type="caution">
    <text evidence="2">The sequence shown here is derived from an EMBL/GenBank/DDBJ whole genome shotgun (WGS) entry which is preliminary data.</text>
</comment>
<keyword evidence="1" id="KW-1133">Transmembrane helix</keyword>
<feature type="transmembrane region" description="Helical" evidence="1">
    <location>
        <begin position="143"/>
        <end position="162"/>
    </location>
</feature>
<dbReference type="EMBL" id="NAEP01000028">
    <property type="protein sequence ID" value="PDQ35773.1"/>
    <property type="molecule type" value="Genomic_DNA"/>
</dbReference>
<dbReference type="AlphaFoldDB" id="A0A2A6FTL7"/>
<protein>
    <recommendedName>
        <fullName evidence="4">DUF2142 domain-containing protein</fullName>
    </recommendedName>
</protein>
<feature type="transmembrane region" description="Helical" evidence="1">
    <location>
        <begin position="201"/>
        <end position="218"/>
    </location>
</feature>
<gene>
    <name evidence="2" type="ORF">B5766_04790</name>
</gene>
<keyword evidence="1" id="KW-0812">Transmembrane</keyword>
<evidence type="ECO:0008006" key="4">
    <source>
        <dbReference type="Google" id="ProtNLM"/>
    </source>
</evidence>
<feature type="transmembrane region" description="Helical" evidence="1">
    <location>
        <begin position="371"/>
        <end position="390"/>
    </location>
</feature>
<dbReference type="InterPro" id="IPR018674">
    <property type="entry name" value="DUF2142_membrane"/>
</dbReference>
<reference evidence="3" key="1">
    <citation type="submission" date="2017-03" db="EMBL/GenBank/DDBJ databases">
        <authorList>
            <person name="Lund M.B."/>
        </authorList>
    </citation>
    <scope>NUCLEOTIDE SEQUENCE [LARGE SCALE GENOMIC DNA]</scope>
</reference>
<dbReference type="Proteomes" id="UP000219994">
    <property type="component" value="Unassembled WGS sequence"/>
</dbReference>
<organism evidence="2 3">
    <name type="scientific">Candidatus Lumbricidiphila eiseniae</name>
    <dbReference type="NCBI Taxonomy" id="1969409"/>
    <lineage>
        <taxon>Bacteria</taxon>
        <taxon>Bacillati</taxon>
        <taxon>Actinomycetota</taxon>
        <taxon>Actinomycetes</taxon>
        <taxon>Micrococcales</taxon>
        <taxon>Microbacteriaceae</taxon>
        <taxon>Candidatus Lumbricidiphila</taxon>
    </lineage>
</organism>
<evidence type="ECO:0000256" key="1">
    <source>
        <dbReference type="SAM" id="Phobius"/>
    </source>
</evidence>
<sequence>MESAVVPVAERQRASSARLVTRYTWVMFVIATCLGVLWSLASPVFGVPDEASHFYKGAAQVRGQVIGKTVPGIKHIVVDVPPGDEYSPNLVCFAFQPTQPGNCDGVQLGDEKTGTTYATQVGAYNPIYYYIVGWPSLFITGNAAVYAMRIMGALLAAALIACAFRYSLLSRCSWLPASVAFILAPMNMFLIGAVNPNGAEIAAGAAFWISSLVLFTTPITGRERVWLWATVVVSGVLLANARALGPLWVGFIVVVVVIVAGWRSTRHMFTRRSSWVPIGILAAGGVFSCAWTVIGGSLSAQAEPNDAPLVGGSFASGFAYMLKATPNFIIQAVGVFGWLDTALVPTLYWVYAAAVGALVVWAFVTASRRSAIILALLSLAVVLLPALIQARSVSQTGIIWQGRYGTVLYLGVVIVAAYFAGRPRVLSPTVDASGLQVSAVGAGSPWSVERYTQRATAWVASLVAAFGCVAFVHTLHRYVVGADGMVGKMFRAPLWQPPGGWMALSALYLVVSVVAVIVLARSVTLAQRSATEASVP</sequence>
<feature type="transmembrane region" description="Helical" evidence="1">
    <location>
        <begin position="174"/>
        <end position="195"/>
    </location>
</feature>